<dbReference type="Proteomes" id="UP001180729">
    <property type="component" value="Unassembled WGS sequence"/>
</dbReference>
<evidence type="ECO:0000256" key="9">
    <source>
        <dbReference type="RuleBase" id="RU000673"/>
    </source>
</evidence>
<feature type="site" description="Discriminates between blocked and unblocked aminoacyl-tRNA" evidence="8">
    <location>
        <position position="12"/>
    </location>
</feature>
<comment type="subunit">
    <text evidence="8">Monomer.</text>
</comment>
<evidence type="ECO:0000313" key="12">
    <source>
        <dbReference type="Proteomes" id="UP001180729"/>
    </source>
</evidence>
<dbReference type="GO" id="GO:0000049">
    <property type="term" value="F:tRNA binding"/>
    <property type="evidence" value="ECO:0007669"/>
    <property type="project" value="UniProtKB-UniRule"/>
</dbReference>
<evidence type="ECO:0000256" key="5">
    <source>
        <dbReference type="ARBA" id="ARBA00038063"/>
    </source>
</evidence>
<feature type="binding site" evidence="8">
    <location>
        <position position="17"/>
    </location>
    <ligand>
        <name>tRNA</name>
        <dbReference type="ChEBI" id="CHEBI:17843"/>
    </ligand>
</feature>
<dbReference type="GO" id="GO:0005737">
    <property type="term" value="C:cytoplasm"/>
    <property type="evidence" value="ECO:0007669"/>
    <property type="project" value="UniProtKB-SubCell"/>
</dbReference>
<feature type="binding site" evidence="8">
    <location>
        <position position="77"/>
    </location>
    <ligand>
        <name>tRNA</name>
        <dbReference type="ChEBI" id="CHEBI:17843"/>
    </ligand>
</feature>
<proteinExistence type="inferred from homology"/>
<evidence type="ECO:0000256" key="6">
    <source>
        <dbReference type="ARBA" id="ARBA00048707"/>
    </source>
</evidence>
<keyword evidence="3 8" id="KW-0378">Hydrolase</keyword>
<protein>
    <recommendedName>
        <fullName evidence="7 8">Peptidyl-tRNA hydrolase</fullName>
        <shortName evidence="8">Pth</shortName>
        <ecNumber evidence="1 8">3.1.1.29</ecNumber>
    </recommendedName>
</protein>
<sequence length="212" mass="22715">MSEAWLVVGLGNPGTRYARNRHNVGYMVLDVLAERTGSRFSQHKKARARVAEGRLGMMPGGAPGPRVILAEPSVLMNLSGGPVAGLVSYYGIDPASRLLVIHDELDLPAHELRLKRGGGEGGHNGLRSISKSVSTKDYARLRVGIGRPPGRQDPSDFVLSDFPGRERADLGVTLEQAADAVEQVVTLGFDDAQQRLHAPPLTAVPQAMRPVS</sequence>
<evidence type="ECO:0000256" key="8">
    <source>
        <dbReference type="HAMAP-Rule" id="MF_00083"/>
    </source>
</evidence>
<dbReference type="PANTHER" id="PTHR17224:SF1">
    <property type="entry name" value="PEPTIDYL-TRNA HYDROLASE"/>
    <property type="match status" value="1"/>
</dbReference>
<dbReference type="AlphaFoldDB" id="A0AAE4FZ18"/>
<dbReference type="Pfam" id="PF01195">
    <property type="entry name" value="Pept_tRNA_hydro"/>
    <property type="match status" value="1"/>
</dbReference>
<dbReference type="PROSITE" id="PS01196">
    <property type="entry name" value="PEPT_TRNA_HYDROL_2"/>
    <property type="match status" value="1"/>
</dbReference>
<dbReference type="Gene3D" id="3.40.50.1470">
    <property type="entry name" value="Peptidyl-tRNA hydrolase"/>
    <property type="match status" value="1"/>
</dbReference>
<dbReference type="EC" id="3.1.1.29" evidence="1 8"/>
<evidence type="ECO:0000256" key="7">
    <source>
        <dbReference type="ARBA" id="ARBA00050038"/>
    </source>
</evidence>
<evidence type="ECO:0000256" key="10">
    <source>
        <dbReference type="RuleBase" id="RU004320"/>
    </source>
</evidence>
<comment type="caution">
    <text evidence="11">The sequence shown here is derived from an EMBL/GenBank/DDBJ whole genome shotgun (WGS) entry which is preliminary data.</text>
</comment>
<dbReference type="GO" id="GO:0006515">
    <property type="term" value="P:protein quality control for misfolded or incompletely synthesized proteins"/>
    <property type="evidence" value="ECO:0007669"/>
    <property type="project" value="UniProtKB-UniRule"/>
</dbReference>
<dbReference type="InterPro" id="IPR036416">
    <property type="entry name" value="Pept_tRNA_hydro_sf"/>
</dbReference>
<dbReference type="PANTHER" id="PTHR17224">
    <property type="entry name" value="PEPTIDYL-TRNA HYDROLASE"/>
    <property type="match status" value="1"/>
</dbReference>
<evidence type="ECO:0000256" key="4">
    <source>
        <dbReference type="ARBA" id="ARBA00022884"/>
    </source>
</evidence>
<dbReference type="HAMAP" id="MF_00083">
    <property type="entry name" value="Pept_tRNA_hydro_bact"/>
    <property type="match status" value="1"/>
</dbReference>
<feature type="active site" description="Proton acceptor" evidence="8">
    <location>
        <position position="22"/>
    </location>
</feature>
<dbReference type="NCBIfam" id="TIGR00447">
    <property type="entry name" value="pth"/>
    <property type="match status" value="1"/>
</dbReference>
<comment type="catalytic activity">
    <reaction evidence="6 8 9">
        <text>an N-acyl-L-alpha-aminoacyl-tRNA + H2O = an N-acyl-L-amino acid + a tRNA + H(+)</text>
        <dbReference type="Rhea" id="RHEA:54448"/>
        <dbReference type="Rhea" id="RHEA-COMP:10123"/>
        <dbReference type="Rhea" id="RHEA-COMP:13883"/>
        <dbReference type="ChEBI" id="CHEBI:15377"/>
        <dbReference type="ChEBI" id="CHEBI:15378"/>
        <dbReference type="ChEBI" id="CHEBI:59874"/>
        <dbReference type="ChEBI" id="CHEBI:78442"/>
        <dbReference type="ChEBI" id="CHEBI:138191"/>
        <dbReference type="EC" id="3.1.1.29"/>
    </reaction>
</comment>
<keyword evidence="4 8" id="KW-0694">RNA-binding</keyword>
<feature type="site" description="Stabilizes the basic form of H active site to accept a proton" evidence="8">
    <location>
        <position position="103"/>
    </location>
</feature>
<dbReference type="GO" id="GO:0004045">
    <property type="term" value="F:peptidyl-tRNA hydrolase activity"/>
    <property type="evidence" value="ECO:0007669"/>
    <property type="project" value="UniProtKB-UniRule"/>
</dbReference>
<organism evidence="11 12">
    <name type="scientific">Actinomyces oris</name>
    <dbReference type="NCBI Taxonomy" id="544580"/>
    <lineage>
        <taxon>Bacteria</taxon>
        <taxon>Bacillati</taxon>
        <taxon>Actinomycetota</taxon>
        <taxon>Actinomycetes</taxon>
        <taxon>Actinomycetales</taxon>
        <taxon>Actinomycetaceae</taxon>
        <taxon>Actinomyces</taxon>
    </lineage>
</organism>
<keyword evidence="2 8" id="KW-0820">tRNA-binding</keyword>
<dbReference type="InterPro" id="IPR001328">
    <property type="entry name" value="Pept_tRNA_hydro"/>
</dbReference>
<accession>A0AAE4FZ18</accession>
<feature type="binding site" evidence="8">
    <location>
        <position position="124"/>
    </location>
    <ligand>
        <name>tRNA</name>
        <dbReference type="ChEBI" id="CHEBI:17843"/>
    </ligand>
</feature>
<evidence type="ECO:0000313" key="11">
    <source>
        <dbReference type="EMBL" id="MDT0247529.1"/>
    </source>
</evidence>
<comment type="function">
    <text evidence="8">Hydrolyzes ribosome-free peptidyl-tRNAs (with 1 or more amino acids incorporated), which drop off the ribosome during protein synthesis, or as a result of ribosome stalling.</text>
</comment>
<comment type="caution">
    <text evidence="8">Lacks conserved residue(s) required for the propagation of feature annotation.</text>
</comment>
<evidence type="ECO:0000256" key="1">
    <source>
        <dbReference type="ARBA" id="ARBA00013260"/>
    </source>
</evidence>
<dbReference type="CDD" id="cd00462">
    <property type="entry name" value="PTH"/>
    <property type="match status" value="1"/>
</dbReference>
<gene>
    <name evidence="8 11" type="primary">pth</name>
    <name evidence="11" type="ORF">RMW62_00320</name>
</gene>
<evidence type="ECO:0000256" key="2">
    <source>
        <dbReference type="ARBA" id="ARBA00022555"/>
    </source>
</evidence>
<evidence type="ECO:0000256" key="3">
    <source>
        <dbReference type="ARBA" id="ARBA00022801"/>
    </source>
</evidence>
<reference evidence="11" key="1">
    <citation type="submission" date="2022-06" db="EMBL/GenBank/DDBJ databases">
        <title>Draft Genome Sequences of Three Actinomyces oris Strains, Isolated from Healthy Human Feces.</title>
        <authorList>
            <person name="Ye Y."/>
            <person name="Liu C."/>
            <person name="Zhao J."/>
            <person name="Xu J."/>
            <person name="Huang H."/>
            <person name="Wang B."/>
            <person name="Wei J."/>
            <person name="Jing X."/>
        </authorList>
    </citation>
    <scope>NUCLEOTIDE SEQUENCE</scope>
    <source>
        <strain evidence="11">CNGBCC1803368</strain>
    </source>
</reference>
<dbReference type="PROSITE" id="PS01195">
    <property type="entry name" value="PEPT_TRNA_HYDROL_1"/>
    <property type="match status" value="1"/>
</dbReference>
<dbReference type="InterPro" id="IPR018171">
    <property type="entry name" value="Pept_tRNA_hydro_CS"/>
</dbReference>
<dbReference type="EMBL" id="JAMZMH010000001">
    <property type="protein sequence ID" value="MDT0247529.1"/>
    <property type="molecule type" value="Genomic_DNA"/>
</dbReference>
<dbReference type="FunFam" id="3.40.50.1470:FF:000001">
    <property type="entry name" value="Peptidyl-tRNA hydrolase"/>
    <property type="match status" value="1"/>
</dbReference>
<dbReference type="RefSeq" id="WP_311371875.1">
    <property type="nucleotide sequence ID" value="NZ_JAMZMH010000001.1"/>
</dbReference>
<keyword evidence="8" id="KW-0963">Cytoplasm</keyword>
<name>A0AAE4FZ18_9ACTO</name>
<comment type="subcellular location">
    <subcellularLocation>
        <location evidence="8">Cytoplasm</location>
    </subcellularLocation>
</comment>
<dbReference type="GO" id="GO:0072344">
    <property type="term" value="P:rescue of stalled ribosome"/>
    <property type="evidence" value="ECO:0007669"/>
    <property type="project" value="UniProtKB-UniRule"/>
</dbReference>
<comment type="function">
    <text evidence="8">Catalyzes the release of premature peptidyl moieties from peptidyl-tRNA molecules trapped in stalled 50S ribosomal subunits, and thus maintains levels of free tRNAs and 50S ribosomes.</text>
</comment>
<dbReference type="SUPFAM" id="SSF53178">
    <property type="entry name" value="Peptidyl-tRNA hydrolase-like"/>
    <property type="match status" value="1"/>
</dbReference>
<comment type="similarity">
    <text evidence="5 8 10">Belongs to the PTH family.</text>
</comment>